<evidence type="ECO:0000313" key="3">
    <source>
        <dbReference type="Proteomes" id="UP000064967"/>
    </source>
</evidence>
<dbReference type="Proteomes" id="UP000064967">
    <property type="component" value="Chromosome"/>
</dbReference>
<sequence>MEPVQTAAHTNMGQYAIIVMLALFAAALALAVPMFIERHAH</sequence>
<keyword evidence="1" id="KW-0812">Transmembrane</keyword>
<name>A0A0K1Q5A7_9BACT</name>
<organism evidence="2 3">
    <name type="scientific">Labilithrix luteola</name>
    <dbReference type="NCBI Taxonomy" id="1391654"/>
    <lineage>
        <taxon>Bacteria</taxon>
        <taxon>Pseudomonadati</taxon>
        <taxon>Myxococcota</taxon>
        <taxon>Polyangia</taxon>
        <taxon>Polyangiales</taxon>
        <taxon>Labilitrichaceae</taxon>
        <taxon>Labilithrix</taxon>
    </lineage>
</organism>
<dbReference type="EMBL" id="CP012333">
    <property type="protein sequence ID" value="AKV00918.1"/>
    <property type="molecule type" value="Genomic_DNA"/>
</dbReference>
<keyword evidence="3" id="KW-1185">Reference proteome</keyword>
<evidence type="ECO:0000313" key="2">
    <source>
        <dbReference type="EMBL" id="AKV00918.1"/>
    </source>
</evidence>
<keyword evidence="1" id="KW-0472">Membrane</keyword>
<dbReference type="RefSeq" id="WP_275936669.1">
    <property type="nucleotide sequence ID" value="NZ_CP012333.1"/>
</dbReference>
<reference evidence="2 3" key="1">
    <citation type="submission" date="2015-08" db="EMBL/GenBank/DDBJ databases">
        <authorList>
            <person name="Babu N.S."/>
            <person name="Beckwith C.J."/>
            <person name="Beseler K.G."/>
            <person name="Brison A."/>
            <person name="Carone J.V."/>
            <person name="Caskin T.P."/>
            <person name="Diamond M."/>
            <person name="Durham M.E."/>
            <person name="Foxe J.M."/>
            <person name="Go M."/>
            <person name="Henderson B.A."/>
            <person name="Jones I.B."/>
            <person name="McGettigan J.A."/>
            <person name="Micheletti S.J."/>
            <person name="Nasrallah M.E."/>
            <person name="Ortiz D."/>
            <person name="Piller C.R."/>
            <person name="Privatt S.R."/>
            <person name="Schneider S.L."/>
            <person name="Sharp S."/>
            <person name="Smith T.C."/>
            <person name="Stanton J.D."/>
            <person name="Ullery H.E."/>
            <person name="Wilson R.J."/>
            <person name="Serrano M.G."/>
            <person name="Buck G."/>
            <person name="Lee V."/>
            <person name="Wang Y."/>
            <person name="Carvalho R."/>
            <person name="Voegtly L."/>
            <person name="Shi R."/>
            <person name="Duckworth R."/>
            <person name="Johnson A."/>
            <person name="Loviza R."/>
            <person name="Walstead R."/>
            <person name="Shah Z."/>
            <person name="Kiflezghi M."/>
            <person name="Wade K."/>
            <person name="Ball S.L."/>
            <person name="Bradley K.W."/>
            <person name="Asai D.J."/>
            <person name="Bowman C.A."/>
            <person name="Russell D.A."/>
            <person name="Pope W.H."/>
            <person name="Jacobs-Sera D."/>
            <person name="Hendrix R.W."/>
            <person name="Hatfull G.F."/>
        </authorList>
    </citation>
    <scope>NUCLEOTIDE SEQUENCE [LARGE SCALE GENOMIC DNA]</scope>
    <source>
        <strain evidence="2 3">DSM 27648</strain>
    </source>
</reference>
<accession>A0A0K1Q5A7</accession>
<dbReference type="KEGG" id="llu:AKJ09_07581"/>
<dbReference type="AlphaFoldDB" id="A0A0K1Q5A7"/>
<feature type="transmembrane region" description="Helical" evidence="1">
    <location>
        <begin position="12"/>
        <end position="36"/>
    </location>
</feature>
<proteinExistence type="predicted"/>
<keyword evidence="1" id="KW-1133">Transmembrane helix</keyword>
<evidence type="ECO:0000256" key="1">
    <source>
        <dbReference type="SAM" id="Phobius"/>
    </source>
</evidence>
<gene>
    <name evidence="2" type="ORF">AKJ09_07581</name>
</gene>
<protein>
    <submittedName>
        <fullName evidence="2">Uncharacterized protein</fullName>
    </submittedName>
</protein>